<organism evidence="2 3">
    <name type="scientific">Pseudoduganella violacea</name>
    <dbReference type="NCBI Taxonomy" id="1715466"/>
    <lineage>
        <taxon>Bacteria</taxon>
        <taxon>Pseudomonadati</taxon>
        <taxon>Pseudomonadota</taxon>
        <taxon>Betaproteobacteria</taxon>
        <taxon>Burkholderiales</taxon>
        <taxon>Oxalobacteraceae</taxon>
        <taxon>Telluria group</taxon>
        <taxon>Pseudoduganella</taxon>
    </lineage>
</organism>
<protein>
    <recommendedName>
        <fullName evidence="4">Glycosyl transferase</fullName>
    </recommendedName>
</protein>
<dbReference type="PANTHER" id="PTHR32385">
    <property type="entry name" value="MANNOSYL PHOSPHORYLINOSITOL CERAMIDE SYNTHASE"/>
    <property type="match status" value="1"/>
</dbReference>
<reference evidence="2 3" key="1">
    <citation type="submission" date="2020-08" db="EMBL/GenBank/DDBJ databases">
        <title>Genomic Encyclopedia of Type Strains, Phase III (KMG-III): the genomes of soil and plant-associated and newly described type strains.</title>
        <authorList>
            <person name="Whitman W."/>
        </authorList>
    </citation>
    <scope>NUCLEOTIDE SEQUENCE [LARGE SCALE GENOMIC DNA]</scope>
    <source>
        <strain evidence="2 3">CECT 8897</strain>
    </source>
</reference>
<dbReference type="GO" id="GO:0000030">
    <property type="term" value="F:mannosyltransferase activity"/>
    <property type="evidence" value="ECO:0007669"/>
    <property type="project" value="TreeGrafter"/>
</dbReference>
<dbReference type="Pfam" id="PF04488">
    <property type="entry name" value="Gly_transf_sug"/>
    <property type="match status" value="1"/>
</dbReference>
<keyword evidence="1" id="KW-0808">Transferase</keyword>
<dbReference type="InterPro" id="IPR007577">
    <property type="entry name" value="GlycoTrfase_DXD_sugar-bd_CS"/>
</dbReference>
<dbReference type="AlphaFoldDB" id="A0A7W5BAI8"/>
<dbReference type="Proteomes" id="UP000541535">
    <property type="component" value="Unassembled WGS sequence"/>
</dbReference>
<evidence type="ECO:0000313" key="3">
    <source>
        <dbReference type="Proteomes" id="UP000541535"/>
    </source>
</evidence>
<accession>A0A7W5BAI8</accession>
<dbReference type="Gene3D" id="3.90.550.20">
    <property type="match status" value="1"/>
</dbReference>
<dbReference type="GO" id="GO:0016020">
    <property type="term" value="C:membrane"/>
    <property type="evidence" value="ECO:0007669"/>
    <property type="project" value="GOC"/>
</dbReference>
<keyword evidence="3" id="KW-1185">Reference proteome</keyword>
<proteinExistence type="predicted"/>
<gene>
    <name evidence="2" type="ORF">FHS03_002659</name>
</gene>
<dbReference type="RefSeq" id="WP_183441417.1">
    <property type="nucleotide sequence ID" value="NZ_JACHXD010000006.1"/>
</dbReference>
<dbReference type="GO" id="GO:0051999">
    <property type="term" value="P:mannosyl-inositol phosphorylceramide biosynthetic process"/>
    <property type="evidence" value="ECO:0007669"/>
    <property type="project" value="TreeGrafter"/>
</dbReference>
<comment type="caution">
    <text evidence="2">The sequence shown here is derived from an EMBL/GenBank/DDBJ whole genome shotgun (WGS) entry which is preliminary data.</text>
</comment>
<evidence type="ECO:0000256" key="1">
    <source>
        <dbReference type="ARBA" id="ARBA00022679"/>
    </source>
</evidence>
<sequence>MIPKIIHYCWFGNGKPSILHQRCIDSWRRFCPDYEVRLWNEQNSDLENAYCRAAIAKKKWAFVSDWVRFDALYREGGIYLDTDMELIRPLDGVIDYPNCVMARESRRSVATAFIACRAADPVMAAARQVILAELAPRKVFTTSPLIVGRAIDLAGAASTTVLTEKSFYPFNPYDHENALNARQFMYSDVTAETVGIHHYGLSAGWADGRLQRAARRLLGKAGLRPAWRIAFDLFPPSTALAAR</sequence>
<dbReference type="InterPro" id="IPR051706">
    <property type="entry name" value="Glycosyltransferase_domain"/>
</dbReference>
<evidence type="ECO:0000313" key="2">
    <source>
        <dbReference type="EMBL" id="MBB3119607.1"/>
    </source>
</evidence>
<evidence type="ECO:0008006" key="4">
    <source>
        <dbReference type="Google" id="ProtNLM"/>
    </source>
</evidence>
<dbReference type="SUPFAM" id="SSF53448">
    <property type="entry name" value="Nucleotide-diphospho-sugar transferases"/>
    <property type="match status" value="1"/>
</dbReference>
<dbReference type="InterPro" id="IPR029044">
    <property type="entry name" value="Nucleotide-diphossugar_trans"/>
</dbReference>
<dbReference type="PANTHER" id="PTHR32385:SF15">
    <property type="entry name" value="INOSITOL PHOSPHOCERAMIDE MANNOSYLTRANSFERASE 1"/>
    <property type="match status" value="1"/>
</dbReference>
<name>A0A7W5BAI8_9BURK</name>
<dbReference type="EMBL" id="JACHXD010000006">
    <property type="protein sequence ID" value="MBB3119607.1"/>
    <property type="molecule type" value="Genomic_DNA"/>
</dbReference>